<feature type="transmembrane region" description="Helical" evidence="7">
    <location>
        <begin position="12"/>
        <end position="32"/>
    </location>
</feature>
<keyword evidence="3" id="KW-1003">Cell membrane</keyword>
<keyword evidence="6 7" id="KW-0472">Membrane</keyword>
<feature type="transmembrane region" description="Helical" evidence="7">
    <location>
        <begin position="278"/>
        <end position="297"/>
    </location>
</feature>
<organism evidence="9 10">
    <name type="scientific">Aeromonas enteropelogenes</name>
    <name type="common">Aeromonas trota</name>
    <dbReference type="NCBI Taxonomy" id="29489"/>
    <lineage>
        <taxon>Bacteria</taxon>
        <taxon>Pseudomonadati</taxon>
        <taxon>Pseudomonadota</taxon>
        <taxon>Gammaproteobacteria</taxon>
        <taxon>Aeromonadales</taxon>
        <taxon>Aeromonadaceae</taxon>
        <taxon>Aeromonas</taxon>
    </lineage>
</organism>
<feature type="transmembrane region" description="Helical" evidence="7">
    <location>
        <begin position="221"/>
        <end position="246"/>
    </location>
</feature>
<feature type="domain" description="ABC transmembrane type-1" evidence="8">
    <location>
        <begin position="69"/>
        <end position="356"/>
    </location>
</feature>
<evidence type="ECO:0000259" key="8">
    <source>
        <dbReference type="PROSITE" id="PS50928"/>
    </source>
</evidence>
<dbReference type="GO" id="GO:0005886">
    <property type="term" value="C:plasma membrane"/>
    <property type="evidence" value="ECO:0007669"/>
    <property type="project" value="UniProtKB-SubCell"/>
</dbReference>
<dbReference type="InterPro" id="IPR035906">
    <property type="entry name" value="MetI-like_sf"/>
</dbReference>
<dbReference type="SUPFAM" id="SSF161098">
    <property type="entry name" value="MetI-like"/>
    <property type="match status" value="1"/>
</dbReference>
<dbReference type="InterPro" id="IPR050809">
    <property type="entry name" value="UgpAE/MalFG_permease"/>
</dbReference>
<keyword evidence="4 7" id="KW-0812">Transmembrane</keyword>
<evidence type="ECO:0000256" key="6">
    <source>
        <dbReference type="ARBA" id="ARBA00023136"/>
    </source>
</evidence>
<dbReference type="PANTHER" id="PTHR43227:SF8">
    <property type="entry name" value="DIACETYLCHITOBIOSE UPTAKE SYSTEM PERMEASE PROTEIN DASB"/>
    <property type="match status" value="1"/>
</dbReference>
<feature type="transmembrane region" description="Helical" evidence="7">
    <location>
        <begin position="140"/>
        <end position="162"/>
    </location>
</feature>
<protein>
    <submittedName>
        <fullName evidence="9">ABC transporter permease</fullName>
    </submittedName>
</protein>
<evidence type="ECO:0000256" key="7">
    <source>
        <dbReference type="RuleBase" id="RU363032"/>
    </source>
</evidence>
<proteinExistence type="inferred from homology"/>
<feature type="transmembrane region" description="Helical" evidence="7">
    <location>
        <begin position="178"/>
        <end position="201"/>
    </location>
</feature>
<keyword evidence="5 7" id="KW-1133">Transmembrane helix</keyword>
<dbReference type="PROSITE" id="PS50928">
    <property type="entry name" value="ABC_TM1"/>
    <property type="match status" value="1"/>
</dbReference>
<comment type="caution">
    <text evidence="9">The sequence shown here is derived from an EMBL/GenBank/DDBJ whole genome shotgun (WGS) entry which is preliminary data.</text>
</comment>
<evidence type="ECO:0000256" key="4">
    <source>
        <dbReference type="ARBA" id="ARBA00022692"/>
    </source>
</evidence>
<evidence type="ECO:0000256" key="1">
    <source>
        <dbReference type="ARBA" id="ARBA00004651"/>
    </source>
</evidence>
<feature type="transmembrane region" description="Helical" evidence="7">
    <location>
        <begin position="335"/>
        <end position="355"/>
    </location>
</feature>
<evidence type="ECO:0000256" key="3">
    <source>
        <dbReference type="ARBA" id="ARBA00022475"/>
    </source>
</evidence>
<comment type="similarity">
    <text evidence="7">Belongs to the binding-protein-dependent transport system permease family.</text>
</comment>
<feature type="transmembrane region" description="Helical" evidence="7">
    <location>
        <begin position="73"/>
        <end position="94"/>
    </location>
</feature>
<evidence type="ECO:0000313" key="9">
    <source>
        <dbReference type="EMBL" id="KXU78873.1"/>
    </source>
</evidence>
<dbReference type="OrthoDB" id="9785347at2"/>
<dbReference type="InterPro" id="IPR000515">
    <property type="entry name" value="MetI-like"/>
</dbReference>
<dbReference type="Proteomes" id="UP000078435">
    <property type="component" value="Unassembled WGS sequence"/>
</dbReference>
<evidence type="ECO:0000313" key="10">
    <source>
        <dbReference type="Proteomes" id="UP000078435"/>
    </source>
</evidence>
<gene>
    <name evidence="9" type="ORF">LCR_02970</name>
</gene>
<comment type="subcellular location">
    <subcellularLocation>
        <location evidence="1 7">Cell membrane</location>
        <topology evidence="1 7">Multi-pass membrane protein</topology>
    </subcellularLocation>
</comment>
<keyword evidence="2 7" id="KW-0813">Transport</keyword>
<dbReference type="AlphaFoldDB" id="A0A175VE51"/>
<evidence type="ECO:0000256" key="5">
    <source>
        <dbReference type="ARBA" id="ARBA00022989"/>
    </source>
</evidence>
<dbReference type="Pfam" id="PF00528">
    <property type="entry name" value="BPD_transp_1"/>
    <property type="match status" value="1"/>
</dbReference>
<reference evidence="9 10" key="1">
    <citation type="submission" date="2016-02" db="EMBL/GenBank/DDBJ databases">
        <title>Draft genome sequence of Aeromonas trota strain 1999lcr isolated from cerebrospinal fluid (CSF).</title>
        <authorList>
            <person name="Dallagassa C.B."/>
            <person name="Prediger K.C."/>
            <person name="Weiss V.A."/>
            <person name="Assis F.E."/>
            <person name="Baura V."/>
            <person name="Cruz L.M."/>
            <person name="Souza E.M."/>
            <person name="Pedrosa F.O."/>
            <person name="Fadel-Picheth C.M."/>
        </authorList>
    </citation>
    <scope>NUCLEOTIDE SEQUENCE [LARGE SCALE GENOMIC DNA]</scope>
    <source>
        <strain evidence="9 10">1999lcr</strain>
    </source>
</reference>
<dbReference type="PANTHER" id="PTHR43227">
    <property type="entry name" value="BLL4140 PROTEIN"/>
    <property type="match status" value="1"/>
</dbReference>
<name>A0A175VE51_AEREN</name>
<accession>A0A175VE51</accession>
<dbReference type="Gene3D" id="1.10.3720.10">
    <property type="entry name" value="MetI-like"/>
    <property type="match status" value="1"/>
</dbReference>
<feature type="transmembrane region" description="Helical" evidence="7">
    <location>
        <begin position="106"/>
        <end position="128"/>
    </location>
</feature>
<dbReference type="RefSeq" id="WP_026457641.1">
    <property type="nucleotide sequence ID" value="NZ_CDDE01000015.1"/>
</dbReference>
<sequence>MNSLKRNQQIYGWLLIGPFLLTLVIFFLYALIRTLYFSFTEYDLFNEAVLVGLANFKNLLSDNLFLTALSNTIWFSLFVTVVQTVLALSLAILVNNKVHGQSFFKVAFYLPCVLSSAAVTIIFIWIYQKKGFLNGLISDIFSYAPYIVTFLLCAFIIQLMLVMRDRRRGLPAGICEPAWAFLACLIAAMVTLTLAGFGLISETKQIIEINWLNTHEKIGPMPLTLWAIVIQNIYTTIPTFMLLFLAGLQGIPDELYEAAYIDGANKFQQHWYITIPQIAPVTFVVITFSIIGTLQMFDQVALMGTSAPIAPLESRITMAYYVYHNTFPPGETPQIGMASAAATVLALLTLVVVYLQKTFGVKEKVNA</sequence>
<dbReference type="GeneID" id="92811610"/>
<dbReference type="CDD" id="cd06261">
    <property type="entry name" value="TM_PBP2"/>
    <property type="match status" value="1"/>
</dbReference>
<evidence type="ECO:0000256" key="2">
    <source>
        <dbReference type="ARBA" id="ARBA00022448"/>
    </source>
</evidence>
<dbReference type="EMBL" id="JMGO02000016">
    <property type="protein sequence ID" value="KXU78873.1"/>
    <property type="molecule type" value="Genomic_DNA"/>
</dbReference>
<dbReference type="GO" id="GO:0055085">
    <property type="term" value="P:transmembrane transport"/>
    <property type="evidence" value="ECO:0007669"/>
    <property type="project" value="InterPro"/>
</dbReference>